<dbReference type="EMBL" id="QSHQ01000002">
    <property type="protein sequence ID" value="RHC33229.1"/>
    <property type="molecule type" value="Genomic_DNA"/>
</dbReference>
<evidence type="ECO:0000313" key="2">
    <source>
        <dbReference type="EMBL" id="RHC33229.1"/>
    </source>
</evidence>
<dbReference type="Proteomes" id="UP000285305">
    <property type="component" value="Unassembled WGS sequence"/>
</dbReference>
<gene>
    <name evidence="2" type="ORF">DW853_01320</name>
    <name evidence="1" type="ORF">DWV41_01795</name>
    <name evidence="3" type="ORF">DWZ78_00300</name>
</gene>
<proteinExistence type="predicted"/>
<dbReference type="EMBL" id="QRPN01000001">
    <property type="protein sequence ID" value="RHM22741.1"/>
    <property type="molecule type" value="Genomic_DNA"/>
</dbReference>
<evidence type="ECO:0000313" key="1">
    <source>
        <dbReference type="EMBL" id="RGX00685.1"/>
    </source>
</evidence>
<organism evidence="2 6">
    <name type="scientific">Bacteroides stercoris</name>
    <dbReference type="NCBI Taxonomy" id="46506"/>
    <lineage>
        <taxon>Bacteria</taxon>
        <taxon>Pseudomonadati</taxon>
        <taxon>Bacteroidota</taxon>
        <taxon>Bacteroidia</taxon>
        <taxon>Bacteroidales</taxon>
        <taxon>Bacteroidaceae</taxon>
        <taxon>Bacteroides</taxon>
    </lineage>
</organism>
<dbReference type="InterPro" id="IPR021958">
    <property type="entry name" value="DUF3575"/>
</dbReference>
<dbReference type="AlphaFoldDB" id="A0A413ZVK0"/>
<name>A0A413ZVK0_BACSE</name>
<dbReference type="Proteomes" id="UP000284777">
    <property type="component" value="Unassembled WGS sequence"/>
</dbReference>
<dbReference type="Proteomes" id="UP000284604">
    <property type="component" value="Unassembled WGS sequence"/>
</dbReference>
<evidence type="ECO:0000313" key="4">
    <source>
        <dbReference type="Proteomes" id="UP000284604"/>
    </source>
</evidence>
<protein>
    <submittedName>
        <fullName evidence="2">DUF3575 domain-containing protein</fullName>
    </submittedName>
</protein>
<dbReference type="RefSeq" id="WP_117666878.1">
    <property type="nucleotide sequence ID" value="NZ_BAABYC010000001.1"/>
</dbReference>
<sequence length="218" mass="24685">MKKQLLLLLSFVVSGMFAPVYLYAGEKKGNAPHYGISVAVKTNLYSLTGFTPDFEYATVMPNLEAELFFSDRWSISVSGLYSHFEGCYGTGRFWGVSAYTLQPRFWFYGDGLFQGPFAGVYGRIGDFDIRRRYNGDLKRSTDNKTGHYWETGISAGWSFAFCQNWLLELSASCGYLHATVMPYEPNPAGEFYQTARYGKSRFDLTGISISLGYRFKVK</sequence>
<evidence type="ECO:0000313" key="5">
    <source>
        <dbReference type="Proteomes" id="UP000284777"/>
    </source>
</evidence>
<dbReference type="EMBL" id="QSBD01000001">
    <property type="protein sequence ID" value="RGX00685.1"/>
    <property type="molecule type" value="Genomic_DNA"/>
</dbReference>
<evidence type="ECO:0000313" key="3">
    <source>
        <dbReference type="EMBL" id="RHM22741.1"/>
    </source>
</evidence>
<reference evidence="4 5" key="1">
    <citation type="submission" date="2018-08" db="EMBL/GenBank/DDBJ databases">
        <title>A genome reference for cultivated species of the human gut microbiota.</title>
        <authorList>
            <person name="Zou Y."/>
            <person name="Xue W."/>
            <person name="Luo G."/>
        </authorList>
    </citation>
    <scope>NUCLEOTIDE SEQUENCE [LARGE SCALE GENOMIC DNA]</scope>
    <source>
        <strain evidence="1 5">AF05-4</strain>
        <strain evidence="3 4">AF35-20</strain>
        <strain evidence="2 6">AM36-9BH</strain>
    </source>
</reference>
<dbReference type="Gene3D" id="2.40.160.20">
    <property type="match status" value="1"/>
</dbReference>
<dbReference type="Pfam" id="PF12099">
    <property type="entry name" value="DUF3575"/>
    <property type="match status" value="1"/>
</dbReference>
<comment type="caution">
    <text evidence="2">The sequence shown here is derived from an EMBL/GenBank/DDBJ whole genome shotgun (WGS) entry which is preliminary data.</text>
</comment>
<evidence type="ECO:0000313" key="6">
    <source>
        <dbReference type="Proteomes" id="UP000285305"/>
    </source>
</evidence>
<accession>A0A413ZVK0</accession>